<dbReference type="InterPro" id="IPR011009">
    <property type="entry name" value="Kinase-like_dom_sf"/>
</dbReference>
<keyword evidence="5" id="KW-0418">Kinase</keyword>
<dbReference type="GO" id="GO:0030424">
    <property type="term" value="C:axon"/>
    <property type="evidence" value="ECO:0007669"/>
    <property type="project" value="TreeGrafter"/>
</dbReference>
<evidence type="ECO:0000256" key="8">
    <source>
        <dbReference type="RuleBase" id="RU000304"/>
    </source>
</evidence>
<dbReference type="GO" id="GO:0005829">
    <property type="term" value="C:cytosol"/>
    <property type="evidence" value="ECO:0007669"/>
    <property type="project" value="TreeGrafter"/>
</dbReference>
<dbReference type="PROSITE" id="PS50011">
    <property type="entry name" value="PROTEIN_KINASE_DOM"/>
    <property type="match status" value="1"/>
</dbReference>
<dbReference type="Gene3D" id="1.10.510.10">
    <property type="entry name" value="Transferase(Phosphotransferase) domain 1"/>
    <property type="match status" value="1"/>
</dbReference>
<dbReference type="AlphaFoldDB" id="A0A7R9LY01"/>
<dbReference type="GO" id="GO:0005524">
    <property type="term" value="F:ATP binding"/>
    <property type="evidence" value="ECO:0007669"/>
    <property type="project" value="UniProtKB-UniRule"/>
</dbReference>
<dbReference type="EMBL" id="CAJPVJ010003922">
    <property type="protein sequence ID" value="CAG2168095.1"/>
    <property type="molecule type" value="Genomic_DNA"/>
</dbReference>
<dbReference type="GO" id="GO:0070507">
    <property type="term" value="P:regulation of microtubule cytoskeleton organization"/>
    <property type="evidence" value="ECO:0007669"/>
    <property type="project" value="TreeGrafter"/>
</dbReference>
<evidence type="ECO:0000313" key="11">
    <source>
        <dbReference type="Proteomes" id="UP000728032"/>
    </source>
</evidence>
<proteinExistence type="inferred from homology"/>
<keyword evidence="3" id="KW-0808">Transferase</keyword>
<dbReference type="GO" id="GO:0032436">
    <property type="term" value="P:positive regulation of proteasomal ubiquitin-dependent protein catabolic process"/>
    <property type="evidence" value="ECO:0007669"/>
    <property type="project" value="TreeGrafter"/>
</dbReference>
<dbReference type="InterPro" id="IPR050591">
    <property type="entry name" value="GSK-3"/>
</dbReference>
<dbReference type="FunFam" id="1.10.510.10:FF:000624">
    <property type="entry name" value="Mitogen-activated protein kinase"/>
    <property type="match status" value="1"/>
</dbReference>
<dbReference type="Gene3D" id="3.30.200.20">
    <property type="entry name" value="Phosphorylase Kinase, domain 1"/>
    <property type="match status" value="1"/>
</dbReference>
<keyword evidence="11" id="KW-1185">Reference proteome</keyword>
<dbReference type="GO" id="GO:0090090">
    <property type="term" value="P:negative regulation of canonical Wnt signaling pathway"/>
    <property type="evidence" value="ECO:0007669"/>
    <property type="project" value="TreeGrafter"/>
</dbReference>
<dbReference type="GO" id="GO:0004674">
    <property type="term" value="F:protein serine/threonine kinase activity"/>
    <property type="evidence" value="ECO:0007669"/>
    <property type="project" value="UniProtKB-KW"/>
</dbReference>
<protein>
    <recommendedName>
        <fullName evidence="9">Protein kinase domain-containing protein</fullName>
    </recommendedName>
</protein>
<reference evidence="10" key="1">
    <citation type="submission" date="2020-11" db="EMBL/GenBank/DDBJ databases">
        <authorList>
            <person name="Tran Van P."/>
        </authorList>
    </citation>
    <scope>NUCLEOTIDE SEQUENCE</scope>
</reference>
<feature type="binding site" evidence="7">
    <location>
        <position position="89"/>
    </location>
    <ligand>
        <name>ATP</name>
        <dbReference type="ChEBI" id="CHEBI:30616"/>
    </ligand>
</feature>
<keyword evidence="2 8" id="KW-0723">Serine/threonine-protein kinase</keyword>
<evidence type="ECO:0000256" key="5">
    <source>
        <dbReference type="ARBA" id="ARBA00022777"/>
    </source>
</evidence>
<dbReference type="PANTHER" id="PTHR24057">
    <property type="entry name" value="GLYCOGEN SYNTHASE KINASE-3 ALPHA"/>
    <property type="match status" value="1"/>
</dbReference>
<name>A0A7R9LY01_9ACAR</name>
<dbReference type="Pfam" id="PF00069">
    <property type="entry name" value="Pkinase"/>
    <property type="match status" value="1"/>
</dbReference>
<dbReference type="PROSITE" id="PS00108">
    <property type="entry name" value="PROTEIN_KINASE_ST"/>
    <property type="match status" value="1"/>
</dbReference>
<dbReference type="GO" id="GO:0007165">
    <property type="term" value="P:signal transduction"/>
    <property type="evidence" value="ECO:0007669"/>
    <property type="project" value="TreeGrafter"/>
</dbReference>
<evidence type="ECO:0000256" key="2">
    <source>
        <dbReference type="ARBA" id="ARBA00022527"/>
    </source>
</evidence>
<dbReference type="OrthoDB" id="272141at2759"/>
<feature type="domain" description="Protein kinase" evidence="9">
    <location>
        <begin position="59"/>
        <end position="306"/>
    </location>
</feature>
<keyword evidence="4 7" id="KW-0547">Nucleotide-binding</keyword>
<sequence>MSEDVSQPLPLICRLNGQTSAPSVVRHGSRRDTTATQNMYKVVAIEGYGTDNDKIDLYYRLGQFIGKGAFGSVFIGVLPQFNDRTVAVKQVLQDKRYRNRELPLMRSLRHQNVVTLLYFFLQEVKDHSNQMLRALAYIHSKGICHRDIKPNNLLFDANSGVLKVCDFGSAKPLVKGQTNVSYICARYYRAPELLFGATDYTNMIDIWSVGVVFTELLLGKPLFHGQSCIDQLVLIISKLGTPTKDQIQELNHNYVKYDLPQIKPRPLQSLFPPKTPSEAIDLMLKIFEYKPSLRIGALHACAHSLFDELREPGKKWAPDPFAKPRDLPPLFDFTEHELSIEPSLNSILVPNHYQRLIGDGSATAPHI</sequence>
<organism evidence="10">
    <name type="scientific">Oppiella nova</name>
    <dbReference type="NCBI Taxonomy" id="334625"/>
    <lineage>
        <taxon>Eukaryota</taxon>
        <taxon>Metazoa</taxon>
        <taxon>Ecdysozoa</taxon>
        <taxon>Arthropoda</taxon>
        <taxon>Chelicerata</taxon>
        <taxon>Arachnida</taxon>
        <taxon>Acari</taxon>
        <taxon>Acariformes</taxon>
        <taxon>Sarcoptiformes</taxon>
        <taxon>Oribatida</taxon>
        <taxon>Brachypylina</taxon>
        <taxon>Oppioidea</taxon>
        <taxon>Oppiidae</taxon>
        <taxon>Oppiella</taxon>
    </lineage>
</organism>
<evidence type="ECO:0000256" key="4">
    <source>
        <dbReference type="ARBA" id="ARBA00022741"/>
    </source>
</evidence>
<evidence type="ECO:0000256" key="3">
    <source>
        <dbReference type="ARBA" id="ARBA00022679"/>
    </source>
</evidence>
<dbReference type="EMBL" id="OC918747">
    <property type="protein sequence ID" value="CAD7650012.1"/>
    <property type="molecule type" value="Genomic_DNA"/>
</dbReference>
<dbReference type="GO" id="GO:0030154">
    <property type="term" value="P:cell differentiation"/>
    <property type="evidence" value="ECO:0007669"/>
    <property type="project" value="TreeGrafter"/>
</dbReference>
<dbReference type="SUPFAM" id="SSF56112">
    <property type="entry name" value="Protein kinase-like (PK-like)"/>
    <property type="match status" value="1"/>
</dbReference>
<accession>A0A7R9LY01</accession>
<evidence type="ECO:0000259" key="9">
    <source>
        <dbReference type="PROSITE" id="PS50011"/>
    </source>
</evidence>
<dbReference type="SMART" id="SM00220">
    <property type="entry name" value="S_TKc"/>
    <property type="match status" value="1"/>
</dbReference>
<evidence type="ECO:0000256" key="6">
    <source>
        <dbReference type="ARBA" id="ARBA00022840"/>
    </source>
</evidence>
<dbReference type="InterPro" id="IPR039192">
    <property type="entry name" value="STKc_GSK3"/>
</dbReference>
<dbReference type="PANTHER" id="PTHR24057:SF18">
    <property type="entry name" value="SERINE_THREONINE-PROTEIN KINASE R03D7.5-RELATED"/>
    <property type="match status" value="1"/>
</dbReference>
<evidence type="ECO:0000313" key="10">
    <source>
        <dbReference type="EMBL" id="CAD7650012.1"/>
    </source>
</evidence>
<comment type="similarity">
    <text evidence="1">Belongs to the protein kinase superfamily. CMGC Ser/Thr protein kinase family. GSK-3 subfamily.</text>
</comment>
<keyword evidence="6 7" id="KW-0067">ATP-binding</keyword>
<dbReference type="PROSITE" id="PS00107">
    <property type="entry name" value="PROTEIN_KINASE_ATP"/>
    <property type="match status" value="1"/>
</dbReference>
<gene>
    <name evidence="10" type="ORF">ONB1V03_LOCUS7589</name>
</gene>
<dbReference type="Proteomes" id="UP000728032">
    <property type="component" value="Unassembled WGS sequence"/>
</dbReference>
<dbReference type="InterPro" id="IPR017441">
    <property type="entry name" value="Protein_kinase_ATP_BS"/>
</dbReference>
<dbReference type="InterPro" id="IPR008271">
    <property type="entry name" value="Ser/Thr_kinase_AS"/>
</dbReference>
<dbReference type="InterPro" id="IPR000719">
    <property type="entry name" value="Prot_kinase_dom"/>
</dbReference>
<evidence type="ECO:0000256" key="7">
    <source>
        <dbReference type="PROSITE-ProRule" id="PRU10141"/>
    </source>
</evidence>
<dbReference type="CDD" id="cd14137">
    <property type="entry name" value="STKc_GSK3"/>
    <property type="match status" value="1"/>
</dbReference>
<evidence type="ECO:0000256" key="1">
    <source>
        <dbReference type="ARBA" id="ARBA00005527"/>
    </source>
</evidence>
<dbReference type="GO" id="GO:0005634">
    <property type="term" value="C:nucleus"/>
    <property type="evidence" value="ECO:0007669"/>
    <property type="project" value="TreeGrafter"/>
</dbReference>